<dbReference type="InterPro" id="IPR039308">
    <property type="entry name" value="GAS8"/>
</dbReference>
<dbReference type="Proteomes" id="UP000886998">
    <property type="component" value="Unassembled WGS sequence"/>
</dbReference>
<dbReference type="GO" id="GO:0005874">
    <property type="term" value="C:microtubule"/>
    <property type="evidence" value="ECO:0007669"/>
    <property type="project" value="TreeGrafter"/>
</dbReference>
<dbReference type="InterPro" id="IPR036397">
    <property type="entry name" value="RNaseH_sf"/>
</dbReference>
<dbReference type="GO" id="GO:0003676">
    <property type="term" value="F:nucleic acid binding"/>
    <property type="evidence" value="ECO:0007669"/>
    <property type="project" value="InterPro"/>
</dbReference>
<name>A0A8X6X856_9ARAC</name>
<evidence type="ECO:0000313" key="2">
    <source>
        <dbReference type="EMBL" id="GFY47937.1"/>
    </source>
</evidence>
<reference evidence="2" key="1">
    <citation type="submission" date="2020-08" db="EMBL/GenBank/DDBJ databases">
        <title>Multicomponent nature underlies the extraordinary mechanical properties of spider dragline silk.</title>
        <authorList>
            <person name="Kono N."/>
            <person name="Nakamura H."/>
            <person name="Mori M."/>
            <person name="Yoshida Y."/>
            <person name="Ohtoshi R."/>
            <person name="Malay A.D."/>
            <person name="Moran D.A.P."/>
            <person name="Tomita M."/>
            <person name="Numata K."/>
            <person name="Arakawa K."/>
        </authorList>
    </citation>
    <scope>NUCLEOTIDE SEQUENCE</scope>
</reference>
<accession>A0A8X6X856</accession>
<dbReference type="EMBL" id="BMAV01006213">
    <property type="protein sequence ID" value="GFY47937.1"/>
    <property type="molecule type" value="Genomic_DNA"/>
</dbReference>
<proteinExistence type="predicted"/>
<gene>
    <name evidence="2" type="primary">Gas8</name>
    <name evidence="2" type="ORF">TNIN_444441</name>
</gene>
<dbReference type="AlphaFoldDB" id="A0A8X6X856"/>
<evidence type="ECO:0000313" key="3">
    <source>
        <dbReference type="Proteomes" id="UP000886998"/>
    </source>
</evidence>
<keyword evidence="1" id="KW-0175">Coiled coil</keyword>
<dbReference type="OrthoDB" id="275583at2759"/>
<feature type="coiled-coil region" evidence="1">
    <location>
        <begin position="334"/>
        <end position="368"/>
    </location>
</feature>
<dbReference type="GO" id="GO:0008017">
    <property type="term" value="F:microtubule binding"/>
    <property type="evidence" value="ECO:0007669"/>
    <property type="project" value="InterPro"/>
</dbReference>
<protein>
    <submittedName>
        <fullName evidence="2">Dynein regulatory complex subunit 4</fullName>
    </submittedName>
</protein>
<keyword evidence="3" id="KW-1185">Reference proteome</keyword>
<dbReference type="PANTHER" id="PTHR31543:SF0">
    <property type="entry name" value="DYNEIN REGULATORY COMPLEX SUBUNIT 4"/>
    <property type="match status" value="1"/>
</dbReference>
<dbReference type="PANTHER" id="PTHR31543">
    <property type="entry name" value="DYNEIN REGULATORY COMPLEX SUBUNIT 4"/>
    <property type="match status" value="1"/>
</dbReference>
<feature type="coiled-coil region" evidence="1">
    <location>
        <begin position="188"/>
        <end position="222"/>
    </location>
</feature>
<evidence type="ECO:0000256" key="1">
    <source>
        <dbReference type="SAM" id="Coils"/>
    </source>
</evidence>
<feature type="coiled-coil region" evidence="1">
    <location>
        <begin position="95"/>
        <end position="122"/>
    </location>
</feature>
<dbReference type="GO" id="GO:0031267">
    <property type="term" value="F:small GTPase binding"/>
    <property type="evidence" value="ECO:0007669"/>
    <property type="project" value="InterPro"/>
</dbReference>
<dbReference type="GO" id="GO:0048870">
    <property type="term" value="P:cell motility"/>
    <property type="evidence" value="ECO:0007669"/>
    <property type="project" value="InterPro"/>
</dbReference>
<organism evidence="2 3">
    <name type="scientific">Trichonephila inaurata madagascariensis</name>
    <dbReference type="NCBI Taxonomy" id="2747483"/>
    <lineage>
        <taxon>Eukaryota</taxon>
        <taxon>Metazoa</taxon>
        <taxon>Ecdysozoa</taxon>
        <taxon>Arthropoda</taxon>
        <taxon>Chelicerata</taxon>
        <taxon>Arachnida</taxon>
        <taxon>Araneae</taxon>
        <taxon>Araneomorphae</taxon>
        <taxon>Entelegynae</taxon>
        <taxon>Araneoidea</taxon>
        <taxon>Nephilidae</taxon>
        <taxon>Trichonephila</taxon>
        <taxon>Trichonephila inaurata</taxon>
    </lineage>
</organism>
<dbReference type="GO" id="GO:0005794">
    <property type="term" value="C:Golgi apparatus"/>
    <property type="evidence" value="ECO:0007669"/>
    <property type="project" value="TreeGrafter"/>
</dbReference>
<comment type="caution">
    <text evidence="2">The sequence shown here is derived from an EMBL/GenBank/DDBJ whole genome shotgun (WGS) entry which is preliminary data.</text>
</comment>
<sequence>MTLYSKDMWLHIYTDGSSDDEGLAKADFNFINLFKGSLSAGLGAINFDAEIEAVRQAICHLTNLSTSYRLAIFLIDSQSAINTLCSLCNSDSIEGEELETHLLQLQQEVEREREERNFYQLERDKIQLFWEVTKHQLEEKDAILQLKNSEIDEAALSHLAEIKLYKQKMKHVMFECQQHIDEKMKEKMDEKLILKEQHQEQVNLLESEMNKLKDEIFQFKIDHENAIINQRLQHGEELCSLHKKYQEEIDVLKSKEITEIGNIRQELDLQRKKAILEIENKKDAHIEHLIQTHEELFQKMKNYYNDIIKNDILLIKSLKNHDSFYVAHLLWIKLKSTESVIRNLQRELDNLKLENDSLFYQLQRIKEKVEPRKISCSCKVKEMSVQNEKSMKNHHLHFQQIKSSVKGLKNSSLVSNPTVNKKSEESLFKEKSFKCSSLNLLDKSQNK</sequence>
<dbReference type="Gene3D" id="3.30.420.10">
    <property type="entry name" value="Ribonuclease H-like superfamily/Ribonuclease H"/>
    <property type="match status" value="1"/>
</dbReference>